<feature type="compositionally biased region" description="Low complexity" evidence="4">
    <location>
        <begin position="141"/>
        <end position="151"/>
    </location>
</feature>
<evidence type="ECO:0000256" key="1">
    <source>
        <dbReference type="ARBA" id="ARBA00022443"/>
    </source>
</evidence>
<dbReference type="InterPro" id="IPR050384">
    <property type="entry name" value="Endophilin_SH3RF"/>
</dbReference>
<reference key="1">
    <citation type="journal article" date="2007" name="Nature">
        <title>The medaka draft genome and insights into vertebrate genome evolution.</title>
        <authorList>
            <person name="Kasahara M."/>
            <person name="Naruse K."/>
            <person name="Sasaki S."/>
            <person name="Nakatani Y."/>
            <person name="Qu W."/>
            <person name="Ahsan B."/>
            <person name="Yamada T."/>
            <person name="Nagayasu Y."/>
            <person name="Doi K."/>
            <person name="Kasai Y."/>
            <person name="Jindo T."/>
            <person name="Kobayashi D."/>
            <person name="Shimada A."/>
            <person name="Toyoda A."/>
            <person name="Kuroki Y."/>
            <person name="Fujiyama A."/>
            <person name="Sasaki T."/>
            <person name="Shimizu A."/>
            <person name="Asakawa S."/>
            <person name="Shimizu N."/>
            <person name="Hashimoto S."/>
            <person name="Yang J."/>
            <person name="Lee Y."/>
            <person name="Matsushima K."/>
            <person name="Sugano S."/>
            <person name="Sakaizumi M."/>
            <person name="Narita T."/>
            <person name="Ohishi K."/>
            <person name="Haga S."/>
            <person name="Ohta F."/>
            <person name="Nomoto H."/>
            <person name="Nogata K."/>
            <person name="Morishita T."/>
            <person name="Endo T."/>
            <person name="Shin-I T."/>
            <person name="Takeda H."/>
            <person name="Morishita S."/>
            <person name="Kohara Y."/>
        </authorList>
    </citation>
    <scope>NUCLEOTIDE SEQUENCE [LARGE SCALE GENOMIC DNA]</scope>
    <source>
        <strain>Hd-rR</strain>
    </source>
</reference>
<evidence type="ECO:0000259" key="5">
    <source>
        <dbReference type="PROSITE" id="PS50002"/>
    </source>
</evidence>
<dbReference type="InterPro" id="IPR035772">
    <property type="entry name" value="CIN85_SH3_3"/>
</dbReference>
<accession>A0A3P9LMA9</accession>
<sequence>MSLTVGDIITNIRQDDGGWWEGELGGRRGLFPDNFVRVSSCKRNTQPLMSSSSSSKCCNRWEQIRKRRCKAAFSYAPQHEDELELRVGDVIEIITEVEEGWWEGVLNGKTGMFPSNFTREIAAESDMPLADTPTSHDELRSQTSETTSSESDGGDSRSETGSEIHPKKVKGFGFGEIFKDQVIKLRPRSIEVDPEGVKVTSSVATETMKTEPETKRREQCKVLFPYEAQNEDELTLKEGDIINIITKDCADAGWWMGEFGGRQGVFPDNFVKLIEAEKEVLVAFKALKKKMKVGDIPKPSLPSFLSKKSVPTKLSSSSSSHPPRRPERPVGLQPQILALTGHMTPVSLSDRSIGSDSTRRRLNHVCVCASVCADIDLDAVVLTTEKLSHPTASRPRVTDRRPRSQVISAVSSFSSVSVPSLSLKDRAKEEHESISHKPLDGSSRKGVPIPTAPDGKPVPPKPSTLIPPNSSHRPVSLSSSMGASPSPERRHSPLTPLTLEELRHQLKDLRTSIDLLKSQQEMKQLTNALDEEKRMRISLQVEVDHIKKSLSK</sequence>
<dbReference type="Gene3D" id="2.30.30.40">
    <property type="entry name" value="SH3 Domains"/>
    <property type="match status" value="3"/>
</dbReference>
<dbReference type="AlphaFoldDB" id="A0A3P9LMA9"/>
<keyword evidence="1 2" id="KW-0728">SH3 domain</keyword>
<feature type="compositionally biased region" description="Basic and acidic residues" evidence="4">
    <location>
        <begin position="154"/>
        <end position="166"/>
    </location>
</feature>
<feature type="region of interest" description="Disordered" evidence="4">
    <location>
        <begin position="307"/>
        <end position="329"/>
    </location>
</feature>
<dbReference type="InterPro" id="IPR035771">
    <property type="entry name" value="CIN85_SH3_2"/>
</dbReference>
<feature type="region of interest" description="Disordered" evidence="4">
    <location>
        <begin position="418"/>
        <end position="494"/>
    </location>
</feature>
<feature type="domain" description="SH3" evidence="5">
    <location>
        <begin position="1"/>
        <end position="41"/>
    </location>
</feature>
<feature type="compositionally biased region" description="Low complexity" evidence="4">
    <location>
        <begin position="307"/>
        <end position="321"/>
    </location>
</feature>
<reference evidence="6 7" key="2">
    <citation type="submission" date="2017-04" db="EMBL/GenBank/DDBJ databases">
        <title>CpG methylation of centromeres and impact of large insertions on vertebrate speciation.</title>
        <authorList>
            <person name="Ichikawa K."/>
            <person name="Yoshimura J."/>
            <person name="Morishita S."/>
        </authorList>
    </citation>
    <scope>NUCLEOTIDE SEQUENCE</scope>
    <source>
        <strain evidence="6 7">HNI</strain>
    </source>
</reference>
<protein>
    <submittedName>
        <fullName evidence="6">SH3-domain kinase binding protein 1</fullName>
    </submittedName>
</protein>
<reference evidence="6" key="4">
    <citation type="submission" date="2025-09" db="UniProtKB">
        <authorList>
            <consortium name="Ensembl"/>
        </authorList>
    </citation>
    <scope>IDENTIFICATION</scope>
    <source>
        <strain evidence="6">HNI</strain>
    </source>
</reference>
<dbReference type="PANTHER" id="PTHR14167">
    <property type="entry name" value="SH3 DOMAIN-CONTAINING"/>
    <property type="match status" value="1"/>
</dbReference>
<proteinExistence type="predicted"/>
<keyword evidence="3" id="KW-0175">Coiled coil</keyword>
<dbReference type="InterPro" id="IPR036028">
    <property type="entry name" value="SH3-like_dom_sf"/>
</dbReference>
<evidence type="ECO:0000256" key="3">
    <source>
        <dbReference type="SAM" id="Coils"/>
    </source>
</evidence>
<evidence type="ECO:0000256" key="2">
    <source>
        <dbReference type="PROSITE-ProRule" id="PRU00192"/>
    </source>
</evidence>
<feature type="compositionally biased region" description="Low complexity" evidence="4">
    <location>
        <begin position="474"/>
        <end position="486"/>
    </location>
</feature>
<feature type="region of interest" description="Disordered" evidence="4">
    <location>
        <begin position="126"/>
        <end position="167"/>
    </location>
</feature>
<dbReference type="CDD" id="cd12055">
    <property type="entry name" value="SH3_CIN85_2"/>
    <property type="match status" value="1"/>
</dbReference>
<dbReference type="Pfam" id="PF14604">
    <property type="entry name" value="SH3_9"/>
    <property type="match status" value="2"/>
</dbReference>
<dbReference type="Proteomes" id="UP000265180">
    <property type="component" value="Chromosome 20"/>
</dbReference>
<evidence type="ECO:0000313" key="6">
    <source>
        <dbReference type="Ensembl" id="ENSORLP00020021869.1"/>
    </source>
</evidence>
<reference evidence="6" key="3">
    <citation type="submission" date="2025-08" db="UniProtKB">
        <authorList>
            <consortium name="Ensembl"/>
        </authorList>
    </citation>
    <scope>IDENTIFICATION</scope>
    <source>
        <strain evidence="6">HNI</strain>
    </source>
</reference>
<evidence type="ECO:0000313" key="7">
    <source>
        <dbReference type="Proteomes" id="UP000265180"/>
    </source>
</evidence>
<dbReference type="Pfam" id="PF00018">
    <property type="entry name" value="SH3_1"/>
    <property type="match status" value="1"/>
</dbReference>
<dbReference type="CDD" id="cd12057">
    <property type="entry name" value="SH3_CIN85_3"/>
    <property type="match status" value="1"/>
</dbReference>
<feature type="domain" description="SH3" evidence="5">
    <location>
        <begin position="215"/>
        <end position="276"/>
    </location>
</feature>
<feature type="compositionally biased region" description="Basic and acidic residues" evidence="4">
    <location>
        <begin position="423"/>
        <end position="443"/>
    </location>
</feature>
<dbReference type="PRINTS" id="PR00499">
    <property type="entry name" value="P67PHOX"/>
</dbReference>
<dbReference type="PANTHER" id="PTHR14167:SF6">
    <property type="entry name" value="SH3 DOMAIN-CONTAINING KINASE-BINDING PROTEIN 1"/>
    <property type="match status" value="1"/>
</dbReference>
<name>A0A3P9LMA9_ORYLA</name>
<dbReference type="SUPFAM" id="SSF50044">
    <property type="entry name" value="SH3-domain"/>
    <property type="match status" value="3"/>
</dbReference>
<dbReference type="InterPro" id="IPR001452">
    <property type="entry name" value="SH3_domain"/>
</dbReference>
<dbReference type="PROSITE" id="PS50002">
    <property type="entry name" value="SH3"/>
    <property type="match status" value="3"/>
</dbReference>
<dbReference type="SMART" id="SM00326">
    <property type="entry name" value="SH3"/>
    <property type="match status" value="3"/>
</dbReference>
<dbReference type="PRINTS" id="PR00452">
    <property type="entry name" value="SH3DOMAIN"/>
</dbReference>
<feature type="coiled-coil region" evidence="3">
    <location>
        <begin position="499"/>
        <end position="542"/>
    </location>
</feature>
<feature type="domain" description="SH3" evidence="5">
    <location>
        <begin position="64"/>
        <end position="123"/>
    </location>
</feature>
<organism evidence="6 7">
    <name type="scientific">Oryzias latipes</name>
    <name type="common">Japanese rice fish</name>
    <name type="synonym">Japanese killifish</name>
    <dbReference type="NCBI Taxonomy" id="8090"/>
    <lineage>
        <taxon>Eukaryota</taxon>
        <taxon>Metazoa</taxon>
        <taxon>Chordata</taxon>
        <taxon>Craniata</taxon>
        <taxon>Vertebrata</taxon>
        <taxon>Euteleostomi</taxon>
        <taxon>Actinopterygii</taxon>
        <taxon>Neopterygii</taxon>
        <taxon>Teleostei</taxon>
        <taxon>Neoteleostei</taxon>
        <taxon>Acanthomorphata</taxon>
        <taxon>Ovalentaria</taxon>
        <taxon>Atherinomorphae</taxon>
        <taxon>Beloniformes</taxon>
        <taxon>Adrianichthyidae</taxon>
        <taxon>Oryziinae</taxon>
        <taxon>Oryzias</taxon>
    </lineage>
</organism>
<dbReference type="Ensembl" id="ENSORLT00020013497.1">
    <property type="protein sequence ID" value="ENSORLP00020021869.1"/>
    <property type="gene ID" value="ENSORLG00020001890.1"/>
</dbReference>
<evidence type="ECO:0000256" key="4">
    <source>
        <dbReference type="SAM" id="MobiDB-lite"/>
    </source>
</evidence>